<gene>
    <name evidence="4" type="ORF">BST85_05015</name>
</gene>
<comment type="caution">
    <text evidence="4">The sequence shown here is derived from an EMBL/GenBank/DDBJ whole genome shotgun (WGS) entry which is preliminary data.</text>
</comment>
<evidence type="ECO:0000259" key="3">
    <source>
        <dbReference type="Pfam" id="PF00149"/>
    </source>
</evidence>
<dbReference type="Pfam" id="PF00149">
    <property type="entry name" value="Metallophos"/>
    <property type="match status" value="1"/>
</dbReference>
<evidence type="ECO:0000313" key="5">
    <source>
        <dbReference type="Proteomes" id="UP000239800"/>
    </source>
</evidence>
<dbReference type="InterPro" id="IPR006179">
    <property type="entry name" value="5_nucleotidase/apyrase"/>
</dbReference>
<dbReference type="GO" id="GO:0000166">
    <property type="term" value="F:nucleotide binding"/>
    <property type="evidence" value="ECO:0007669"/>
    <property type="project" value="UniProtKB-KW"/>
</dbReference>
<dbReference type="InterPro" id="IPR004843">
    <property type="entry name" value="Calcineurin-like_PHP"/>
</dbReference>
<keyword evidence="2" id="KW-0378">Hydrolase</keyword>
<keyword evidence="2" id="KW-0547">Nucleotide-binding</keyword>
<dbReference type="GO" id="GO:0009166">
    <property type="term" value="P:nucleotide catabolic process"/>
    <property type="evidence" value="ECO:0007669"/>
    <property type="project" value="InterPro"/>
</dbReference>
<dbReference type="InterPro" id="IPR006146">
    <property type="entry name" value="5'-Nucleotdase_CS"/>
</dbReference>
<dbReference type="AlphaFoldDB" id="A0A2S7KNX4"/>
<reference evidence="4 5" key="1">
    <citation type="submission" date="2016-11" db="EMBL/GenBank/DDBJ databases">
        <title>Trade-off between light-utilization and light-protection in marine flavobacteria.</title>
        <authorList>
            <person name="Kumagai Y."/>
        </authorList>
    </citation>
    <scope>NUCLEOTIDE SEQUENCE [LARGE SCALE GENOMIC DNA]</scope>
    <source>
        <strain evidence="4 5">NBRC 107741</strain>
    </source>
</reference>
<dbReference type="PRINTS" id="PR01607">
    <property type="entry name" value="APYRASEFAMLY"/>
</dbReference>
<dbReference type="GO" id="GO:0046872">
    <property type="term" value="F:metal ion binding"/>
    <property type="evidence" value="ECO:0007669"/>
    <property type="project" value="InterPro"/>
</dbReference>
<dbReference type="GO" id="GO:0016788">
    <property type="term" value="F:hydrolase activity, acting on ester bonds"/>
    <property type="evidence" value="ECO:0007669"/>
    <property type="project" value="InterPro"/>
</dbReference>
<dbReference type="Proteomes" id="UP000239800">
    <property type="component" value="Unassembled WGS sequence"/>
</dbReference>
<dbReference type="PANTHER" id="PTHR11575:SF24">
    <property type="entry name" value="5'-NUCLEOTIDASE"/>
    <property type="match status" value="1"/>
</dbReference>
<evidence type="ECO:0000256" key="2">
    <source>
        <dbReference type="RuleBase" id="RU362119"/>
    </source>
</evidence>
<proteinExistence type="inferred from homology"/>
<keyword evidence="5" id="KW-1185">Reference proteome</keyword>
<dbReference type="PROSITE" id="PS00786">
    <property type="entry name" value="5_NUCLEOTIDASE_2"/>
    <property type="match status" value="1"/>
</dbReference>
<dbReference type="OrthoDB" id="9775118at2"/>
<dbReference type="EMBL" id="MQUB01000001">
    <property type="protein sequence ID" value="PQB04329.1"/>
    <property type="molecule type" value="Genomic_DNA"/>
</dbReference>
<dbReference type="InterPro" id="IPR029052">
    <property type="entry name" value="Metallo-depent_PP-like"/>
</dbReference>
<organism evidence="4 5">
    <name type="scientific">Aureitalea marina</name>
    <dbReference type="NCBI Taxonomy" id="930804"/>
    <lineage>
        <taxon>Bacteria</taxon>
        <taxon>Pseudomonadati</taxon>
        <taxon>Bacteroidota</taxon>
        <taxon>Flavobacteriia</taxon>
        <taxon>Flavobacteriales</taxon>
        <taxon>Flavobacteriaceae</taxon>
        <taxon>Aureitalea</taxon>
    </lineage>
</organism>
<feature type="domain" description="Calcineurin-like phosphoesterase" evidence="3">
    <location>
        <begin position="36"/>
        <end position="251"/>
    </location>
</feature>
<accession>A0A2S7KNX4</accession>
<dbReference type="Gene3D" id="3.60.21.10">
    <property type="match status" value="1"/>
</dbReference>
<dbReference type="PROSITE" id="PS00785">
    <property type="entry name" value="5_NUCLEOTIDASE_1"/>
    <property type="match status" value="1"/>
</dbReference>
<dbReference type="PANTHER" id="PTHR11575">
    <property type="entry name" value="5'-NUCLEOTIDASE-RELATED"/>
    <property type="match status" value="1"/>
</dbReference>
<name>A0A2S7KNX4_9FLAO</name>
<comment type="similarity">
    <text evidence="1 2">Belongs to the 5'-nucleotidase family.</text>
</comment>
<dbReference type="PROSITE" id="PS51257">
    <property type="entry name" value="PROKAR_LIPOPROTEIN"/>
    <property type="match status" value="1"/>
</dbReference>
<sequence length="307" mass="33968">MRRRQFIIRSLTASASVALPPYLLTGCRPGITGKSLTILHTNDMHSHIEAFGEGRYKGLGGMTARAGTIQRIRKEVDQLMLLDAGDVFQGTPYYNMFGGELELKLMSTMGYDATTIGNHEFDNGLDGLKYAMQYANFPHLSANYDFSKTQLNGMIKPYQVFDKGGIKVGVFGLGIRLQALVSSAMYGKTVYQDPIAVAREMVQELKTQGCDLIVCLSHLGYQYDQPDRPSDKVLAQQVSEIDIILGGHTHTFMDDPLILTNAEGFTTTINQVGWAGINLGRIDIEFSESNNQMTASTPILIRDNHWA</sequence>
<evidence type="ECO:0000313" key="4">
    <source>
        <dbReference type="EMBL" id="PQB04329.1"/>
    </source>
</evidence>
<dbReference type="RefSeq" id="WP_104812256.1">
    <property type="nucleotide sequence ID" value="NZ_MQUB01000001.1"/>
</dbReference>
<evidence type="ECO:0000256" key="1">
    <source>
        <dbReference type="ARBA" id="ARBA00006654"/>
    </source>
</evidence>
<protein>
    <submittedName>
        <fullName evidence="4">Metallophosphatase</fullName>
    </submittedName>
</protein>
<dbReference type="SUPFAM" id="SSF56300">
    <property type="entry name" value="Metallo-dependent phosphatases"/>
    <property type="match status" value="1"/>
</dbReference>